<keyword evidence="2" id="KW-1185">Reference proteome</keyword>
<dbReference type="EMBL" id="JAUCFG010000002">
    <property type="protein sequence ID" value="MDM5438687.1"/>
    <property type="molecule type" value="Genomic_DNA"/>
</dbReference>
<comment type="caution">
    <text evidence="1">The sequence shown here is derived from an EMBL/GenBank/DDBJ whole genome shotgun (WGS) entry which is preliminary data.</text>
</comment>
<evidence type="ECO:0000313" key="2">
    <source>
        <dbReference type="Proteomes" id="UP001224139"/>
    </source>
</evidence>
<proteinExistence type="predicted"/>
<protein>
    <recommendedName>
        <fullName evidence="3">Phage portal protein</fullName>
    </recommendedName>
</protein>
<accession>A0ABT7R6X2</accession>
<name>A0ABT7R6X2_9BACI</name>
<reference evidence="1 2" key="1">
    <citation type="submission" date="2023-06" db="EMBL/GenBank/DDBJ databases">
        <title>Comparative genomics of Bacillaceae isolates and their secondary metabolite potential.</title>
        <authorList>
            <person name="Song L."/>
            <person name="Nielsen L.J."/>
            <person name="Mohite O."/>
            <person name="Xu X."/>
            <person name="Weber T."/>
            <person name="Kovacs A.T."/>
        </authorList>
    </citation>
    <scope>NUCLEOTIDE SEQUENCE [LARGE SCALE GENOMIC DNA]</scope>
    <source>
        <strain evidence="1 2">DX2.1</strain>
    </source>
</reference>
<dbReference type="Proteomes" id="UP001224139">
    <property type="component" value="Unassembled WGS sequence"/>
</dbReference>
<evidence type="ECO:0008006" key="3">
    <source>
        <dbReference type="Google" id="ProtNLM"/>
    </source>
</evidence>
<evidence type="ECO:0000313" key="1">
    <source>
        <dbReference type="EMBL" id="MDM5438687.1"/>
    </source>
</evidence>
<sequence length="153" mass="18018">MNLVSCDLNSVLKFIQTTTGIKGHTTRRRQETEPPFFYLQTPVGKPYQDSVGFHRYRPLIHGTLFLDKESPETQALQFQAKLQDALMRCRYDIPLVDENYNPTKARLEDVEFEIKQADVDVWTFTVKGERFIELVEHHEILRKVHNNIRVNEK</sequence>
<gene>
    <name evidence="1" type="ORF">QUG02_11195</name>
</gene>
<dbReference type="RefSeq" id="WP_088058670.1">
    <property type="nucleotide sequence ID" value="NZ_JAUCFG010000002.1"/>
</dbReference>
<organism evidence="1 2">
    <name type="scientific">Bacillus hominis</name>
    <dbReference type="NCBI Taxonomy" id="2817478"/>
    <lineage>
        <taxon>Bacteria</taxon>
        <taxon>Bacillati</taxon>
        <taxon>Bacillota</taxon>
        <taxon>Bacilli</taxon>
        <taxon>Bacillales</taxon>
        <taxon>Bacillaceae</taxon>
        <taxon>Bacillus</taxon>
        <taxon>Bacillus cereus group</taxon>
    </lineage>
</organism>